<dbReference type="InterPro" id="IPR002767">
    <property type="entry name" value="Thiamine_BP"/>
</dbReference>
<organism evidence="4 5">
    <name type="scientific">Paenibacillus pectinilyticus</name>
    <dbReference type="NCBI Taxonomy" id="512399"/>
    <lineage>
        <taxon>Bacteria</taxon>
        <taxon>Bacillati</taxon>
        <taxon>Bacillota</taxon>
        <taxon>Bacilli</taxon>
        <taxon>Bacillales</taxon>
        <taxon>Paenibacillaceae</taxon>
        <taxon>Paenibacillus</taxon>
    </lineage>
</organism>
<dbReference type="Proteomes" id="UP000093309">
    <property type="component" value="Unassembled WGS sequence"/>
</dbReference>
<feature type="region of interest" description="Disordered" evidence="2">
    <location>
        <begin position="77"/>
        <end position="101"/>
    </location>
</feature>
<evidence type="ECO:0000313" key="4">
    <source>
        <dbReference type="EMBL" id="OCT15769.1"/>
    </source>
</evidence>
<dbReference type="STRING" id="512399.A8709_09045"/>
<dbReference type="InterPro" id="IPR051614">
    <property type="entry name" value="UPF0045_domain"/>
</dbReference>
<reference evidence="5" key="1">
    <citation type="submission" date="2016-05" db="EMBL/GenBank/DDBJ databases">
        <title>Paenibacillus oryzae. sp. nov., isolated from the rice root.</title>
        <authorList>
            <person name="Zhang J."/>
            <person name="Zhang X."/>
        </authorList>
    </citation>
    <scope>NUCLEOTIDE SEQUENCE [LARGE SCALE GENOMIC DNA]</scope>
    <source>
        <strain evidence="5">KCTC13222</strain>
    </source>
</reference>
<dbReference type="Pfam" id="PF01910">
    <property type="entry name" value="Thiamine_BP"/>
    <property type="match status" value="1"/>
</dbReference>
<dbReference type="AlphaFoldDB" id="A0A1C1A5F3"/>
<dbReference type="NCBIfam" id="TIGR00106">
    <property type="entry name" value="MTH1187 family thiamine-binding protein"/>
    <property type="match status" value="1"/>
</dbReference>
<dbReference type="PANTHER" id="PTHR33777:SF1">
    <property type="entry name" value="UPF0045 PROTEIN ECM15"/>
    <property type="match status" value="1"/>
</dbReference>
<comment type="similarity">
    <text evidence="1">Belongs to the UPF0045 family.</text>
</comment>
<proteinExistence type="inferred from homology"/>
<dbReference type="PANTHER" id="PTHR33777">
    <property type="entry name" value="UPF0045 PROTEIN ECM15"/>
    <property type="match status" value="1"/>
</dbReference>
<feature type="compositionally biased region" description="Basic and acidic residues" evidence="2">
    <location>
        <begin position="77"/>
        <end position="89"/>
    </location>
</feature>
<evidence type="ECO:0000313" key="5">
    <source>
        <dbReference type="Proteomes" id="UP000093309"/>
    </source>
</evidence>
<feature type="domain" description="Thiamine-binding protein" evidence="3">
    <location>
        <begin position="4"/>
        <end position="96"/>
    </location>
</feature>
<dbReference type="InterPro" id="IPR029756">
    <property type="entry name" value="MTH1187/YkoF-like"/>
</dbReference>
<evidence type="ECO:0000256" key="1">
    <source>
        <dbReference type="ARBA" id="ARBA00010272"/>
    </source>
</evidence>
<protein>
    <recommendedName>
        <fullName evidence="3">Thiamine-binding protein domain-containing protein</fullName>
    </recommendedName>
</protein>
<gene>
    <name evidence="4" type="ORF">A8709_09045</name>
</gene>
<sequence>MAIAEFTIIPIGTATTSLSGYVADLHKELERHSDVRFQMTPMGTILEGPLDRLFEVIRAVHEVPFLNGAARVSTSIKIDDRRDKPDASMEQKMQSVAAKLS</sequence>
<evidence type="ECO:0000259" key="3">
    <source>
        <dbReference type="Pfam" id="PF01910"/>
    </source>
</evidence>
<comment type="caution">
    <text evidence="4">The sequence shown here is derived from an EMBL/GenBank/DDBJ whole genome shotgun (WGS) entry which is preliminary data.</text>
</comment>
<name>A0A1C1A5F3_9BACL</name>
<evidence type="ECO:0000256" key="2">
    <source>
        <dbReference type="SAM" id="MobiDB-lite"/>
    </source>
</evidence>
<dbReference type="SUPFAM" id="SSF89957">
    <property type="entry name" value="MTH1187/YkoF-like"/>
    <property type="match status" value="1"/>
</dbReference>
<dbReference type="RefSeq" id="WP_065851278.1">
    <property type="nucleotide sequence ID" value="NZ_LYPC01000012.1"/>
</dbReference>
<dbReference type="EMBL" id="LYPC01000012">
    <property type="protein sequence ID" value="OCT15769.1"/>
    <property type="molecule type" value="Genomic_DNA"/>
</dbReference>
<keyword evidence="5" id="KW-1185">Reference proteome</keyword>
<dbReference type="GO" id="GO:0005829">
    <property type="term" value="C:cytosol"/>
    <property type="evidence" value="ECO:0007669"/>
    <property type="project" value="TreeGrafter"/>
</dbReference>
<dbReference type="Gene3D" id="3.30.70.930">
    <property type="match status" value="1"/>
</dbReference>
<accession>A0A1C1A5F3</accession>
<dbReference type="OrthoDB" id="2147383at2"/>